<keyword evidence="2" id="KW-1185">Reference proteome</keyword>
<accession>A0AC61DDM1</accession>
<sequence length="503" mass="52879">MNRINGRKLIVVVLVVALMLTSMTAVFAADSATLANADKAVTLKDLGLYSGQDANDPKVGLGNALTTQDSLIFLAKLFGYYDTASALSADQVAEALAKFDDAASISNYAKNVVAYSATNSIISGSTQNDKYFIGAKDTVTAARFATFMLNQMGYTVPDYKLSVAKLAETKGSKVDATLTGDLTRDAAIGVVYGTLTAEKASGKTVIADIVGDNADLKTKAEKAGLLIAQPSQTNDSKSDSSDSDSSGSNSSGSDSNGSDSENVLMEKAQLIAKNQIRVVFNKEMGSISVSDIVLTNLTTPSSINIVDSGKTTIHADGKTEVDLFLDKDLATDVTDEAGARIGITTIAAPSSVSVSGSKLASDYKIQLDDKIAPEIVKWDHDNDVSTPDIAKVIGSTDLTCLLDYGNENVPQDITGSITIFYSEAIKQSNLTVDTFNAPGFTITDITTSAESKAVFLTVRANANNSVTETITVTQVLTIYDAADNAFAGGATWEVMCEDKPVTY</sequence>
<name>A0AC61DDM1_9FIRM</name>
<reference evidence="1" key="1">
    <citation type="submission" date="2017-10" db="EMBL/GenBank/DDBJ databases">
        <title>Genome sequence of cellulolytic Lachnospiraceae bacterium XHS1971 isolated from hotspring sediment.</title>
        <authorList>
            <person name="Vasudevan G."/>
            <person name="Joshi A.J."/>
            <person name="Hivarkar S."/>
            <person name="Lanjekar V.B."/>
            <person name="Dhakephalkar P.K."/>
            <person name="Dagar S."/>
        </authorList>
    </citation>
    <scope>NUCLEOTIDE SEQUENCE</scope>
    <source>
        <strain evidence="1">XHS1971</strain>
    </source>
</reference>
<dbReference type="Proteomes" id="UP000224460">
    <property type="component" value="Unassembled WGS sequence"/>
</dbReference>
<comment type="caution">
    <text evidence="1">The sequence shown here is derived from an EMBL/GenBank/DDBJ whole genome shotgun (WGS) entry which is preliminary data.</text>
</comment>
<evidence type="ECO:0000313" key="1">
    <source>
        <dbReference type="EMBL" id="PHV71148.1"/>
    </source>
</evidence>
<dbReference type="EMBL" id="PEDL01000005">
    <property type="protein sequence ID" value="PHV71148.1"/>
    <property type="molecule type" value="Genomic_DNA"/>
</dbReference>
<proteinExistence type="predicted"/>
<protein>
    <submittedName>
        <fullName evidence="1">Uncharacterized protein</fullName>
    </submittedName>
</protein>
<gene>
    <name evidence="1" type="ORF">CS063_07405</name>
</gene>
<organism evidence="1 2">
    <name type="scientific">Sporanaerobium hydrogeniformans</name>
    <dbReference type="NCBI Taxonomy" id="3072179"/>
    <lineage>
        <taxon>Bacteria</taxon>
        <taxon>Bacillati</taxon>
        <taxon>Bacillota</taxon>
        <taxon>Clostridia</taxon>
        <taxon>Lachnospirales</taxon>
        <taxon>Lachnospiraceae</taxon>
        <taxon>Sporanaerobium</taxon>
    </lineage>
</organism>
<evidence type="ECO:0000313" key="2">
    <source>
        <dbReference type="Proteomes" id="UP000224460"/>
    </source>
</evidence>